<name>A0A371JF40_9FIRM</name>
<evidence type="ECO:0000313" key="11">
    <source>
        <dbReference type="EMBL" id="RDY31364.1"/>
    </source>
</evidence>
<feature type="domain" description="ABC transporter" evidence="9">
    <location>
        <begin position="304"/>
        <end position="504"/>
    </location>
</feature>
<keyword evidence="7 8" id="KW-0472">Membrane</keyword>
<evidence type="ECO:0000259" key="9">
    <source>
        <dbReference type="PROSITE" id="PS50893"/>
    </source>
</evidence>
<dbReference type="PROSITE" id="PS50928">
    <property type="entry name" value="ABC_TM1"/>
    <property type="match status" value="1"/>
</dbReference>
<keyword evidence="4" id="KW-0547">Nucleotide-binding</keyword>
<dbReference type="Gene3D" id="3.40.50.300">
    <property type="entry name" value="P-loop containing nucleotide triphosphate hydrolases"/>
    <property type="match status" value="1"/>
</dbReference>
<dbReference type="GO" id="GO:0016887">
    <property type="term" value="F:ATP hydrolysis activity"/>
    <property type="evidence" value="ECO:0007669"/>
    <property type="project" value="InterPro"/>
</dbReference>
<dbReference type="GO" id="GO:0005524">
    <property type="term" value="F:ATP binding"/>
    <property type="evidence" value="ECO:0007669"/>
    <property type="project" value="UniProtKB-KW"/>
</dbReference>
<comment type="caution">
    <text evidence="11">The sequence shown here is derived from an EMBL/GenBank/DDBJ whole genome shotgun (WGS) entry which is preliminary data.</text>
</comment>
<accession>A0A371JF40</accession>
<keyword evidence="6 8" id="KW-1133">Transmembrane helix</keyword>
<evidence type="ECO:0000256" key="8">
    <source>
        <dbReference type="RuleBase" id="RU363032"/>
    </source>
</evidence>
<keyword evidence="2 8" id="KW-0813">Transport</keyword>
<comment type="similarity">
    <text evidence="8">Belongs to the binding-protein-dependent transport system permease family.</text>
</comment>
<feature type="transmembrane region" description="Helical" evidence="8">
    <location>
        <begin position="224"/>
        <end position="246"/>
    </location>
</feature>
<evidence type="ECO:0000256" key="7">
    <source>
        <dbReference type="ARBA" id="ARBA00023136"/>
    </source>
</evidence>
<keyword evidence="12" id="KW-1185">Reference proteome</keyword>
<evidence type="ECO:0000256" key="2">
    <source>
        <dbReference type="ARBA" id="ARBA00022448"/>
    </source>
</evidence>
<protein>
    <submittedName>
        <fullName evidence="11">ATP-binding cassette domain-containing protein</fullName>
    </submittedName>
</protein>
<dbReference type="AlphaFoldDB" id="A0A371JF40"/>
<feature type="transmembrane region" description="Helical" evidence="8">
    <location>
        <begin position="66"/>
        <end position="89"/>
    </location>
</feature>
<dbReference type="EMBL" id="NOKA02000017">
    <property type="protein sequence ID" value="RDY31364.1"/>
    <property type="molecule type" value="Genomic_DNA"/>
</dbReference>
<dbReference type="InterPro" id="IPR027417">
    <property type="entry name" value="P-loop_NTPase"/>
</dbReference>
<proteinExistence type="inferred from homology"/>
<gene>
    <name evidence="11" type="ORF">CG710_010210</name>
</gene>
<dbReference type="SUPFAM" id="SSF52540">
    <property type="entry name" value="P-loop containing nucleoside triphosphate hydrolases"/>
    <property type="match status" value="1"/>
</dbReference>
<dbReference type="PANTHER" id="PTHR42781:SF4">
    <property type="entry name" value="SPERMIDINE_PUTRESCINE IMPORT ATP-BINDING PROTEIN POTA"/>
    <property type="match status" value="1"/>
</dbReference>
<dbReference type="SUPFAM" id="SSF161098">
    <property type="entry name" value="MetI-like"/>
    <property type="match status" value="1"/>
</dbReference>
<feature type="transmembrane region" description="Helical" evidence="8">
    <location>
        <begin position="170"/>
        <end position="192"/>
    </location>
</feature>
<dbReference type="GO" id="GO:0055085">
    <property type="term" value="P:transmembrane transport"/>
    <property type="evidence" value="ECO:0007669"/>
    <property type="project" value="InterPro"/>
</dbReference>
<evidence type="ECO:0000256" key="6">
    <source>
        <dbReference type="ARBA" id="ARBA00022989"/>
    </source>
</evidence>
<dbReference type="PROSITE" id="PS00211">
    <property type="entry name" value="ABC_TRANSPORTER_1"/>
    <property type="match status" value="1"/>
</dbReference>
<evidence type="ECO:0000256" key="5">
    <source>
        <dbReference type="ARBA" id="ARBA00022840"/>
    </source>
</evidence>
<dbReference type="PANTHER" id="PTHR42781">
    <property type="entry name" value="SPERMIDINE/PUTRESCINE IMPORT ATP-BINDING PROTEIN POTA"/>
    <property type="match status" value="1"/>
</dbReference>
<feature type="transmembrane region" description="Helical" evidence="8">
    <location>
        <begin position="96"/>
        <end position="119"/>
    </location>
</feature>
<dbReference type="GO" id="GO:0005886">
    <property type="term" value="C:plasma membrane"/>
    <property type="evidence" value="ECO:0007669"/>
    <property type="project" value="UniProtKB-SubCell"/>
</dbReference>
<evidence type="ECO:0000259" key="10">
    <source>
        <dbReference type="PROSITE" id="PS50928"/>
    </source>
</evidence>
<evidence type="ECO:0000256" key="3">
    <source>
        <dbReference type="ARBA" id="ARBA00022692"/>
    </source>
</evidence>
<dbReference type="Gene3D" id="1.10.3720.10">
    <property type="entry name" value="MetI-like"/>
    <property type="match status" value="1"/>
</dbReference>
<reference evidence="11 12" key="1">
    <citation type="journal article" date="2017" name="Genome Announc.">
        <title>Draft Genome Sequence of a Sporulating and Motile Strain of Lachnotalea glycerini Isolated from Water in Quebec City, Canada.</title>
        <authorList>
            <person name="Maheux A.F."/>
            <person name="Boudreau D.K."/>
            <person name="Berube E."/>
            <person name="Boissinot M."/>
            <person name="Raymond F."/>
            <person name="Brodeur S."/>
            <person name="Corbeil J."/>
            <person name="Isabel S."/>
            <person name="Omar R.F."/>
            <person name="Bergeron M.G."/>
        </authorList>
    </citation>
    <scope>NUCLEOTIDE SEQUENCE [LARGE SCALE GENOMIC DNA]</scope>
    <source>
        <strain evidence="11 12">CCRI-19302</strain>
    </source>
</reference>
<dbReference type="InterPro" id="IPR003593">
    <property type="entry name" value="AAA+_ATPase"/>
</dbReference>
<sequence length="504" mass="57000">MKEPACIKEKKKMKRATILLFWLLLWQVFASITNNAILLVGPFQVLKEILILVKTVDFYTTVLMSLIRIAGGFVIGFLLGMFLGIAAFFKPIIGDLFSPVISLLKSIPIASFVVLLLIWTGSDYLAVYVSILVVFPNAYLHTIMGLNHTDQKLLEMAEVFQMSFSKKFRYLYKPAMIPFLITCMEVAVGMSFKSGVAAEVIGTPNNSFGEKLYMSKIQLNTSGVFAWTIVIILASYAMEKGVLYVLKRYKENRFTLISQKMHLAENGRTYKKHEVTRLELDCIKKQTEDPQPDNPKEAGSAPDIQIRDLSKFYDYKKVFYKVNLQLEKGKIYCLMGPSGCGKTTLFRILLGLTKPDEGEIIGVKKREISAVFQEPRLLEDYSAIENAFLFGMLSKNDFDEQQEFCRLLLAEDADKSAKELSGGMQQRVAILRAMALKASVIVLDEPFTGLDEETKRKTANYILEKKGNKTLIVSTHNKEDVLLLKGEMIDGNKSGFNWNYGREE</sequence>
<dbReference type="PROSITE" id="PS50893">
    <property type="entry name" value="ABC_TRANSPORTER_2"/>
    <property type="match status" value="1"/>
</dbReference>
<dbReference type="InterPro" id="IPR050093">
    <property type="entry name" value="ABC_SmlMolc_Importer"/>
</dbReference>
<evidence type="ECO:0000256" key="1">
    <source>
        <dbReference type="ARBA" id="ARBA00004141"/>
    </source>
</evidence>
<dbReference type="RefSeq" id="WP_094376240.1">
    <property type="nucleotide sequence ID" value="NZ_NOKA02000017.1"/>
</dbReference>
<dbReference type="InterPro" id="IPR003439">
    <property type="entry name" value="ABC_transporter-like_ATP-bd"/>
</dbReference>
<dbReference type="InterPro" id="IPR035906">
    <property type="entry name" value="MetI-like_sf"/>
</dbReference>
<evidence type="ECO:0000313" key="12">
    <source>
        <dbReference type="Proteomes" id="UP000216411"/>
    </source>
</evidence>
<feature type="transmembrane region" description="Helical" evidence="8">
    <location>
        <begin position="125"/>
        <end position="146"/>
    </location>
</feature>
<dbReference type="InterPro" id="IPR000515">
    <property type="entry name" value="MetI-like"/>
</dbReference>
<dbReference type="Proteomes" id="UP000216411">
    <property type="component" value="Unassembled WGS sequence"/>
</dbReference>
<dbReference type="SMART" id="SM00382">
    <property type="entry name" value="AAA"/>
    <property type="match status" value="1"/>
</dbReference>
<organism evidence="11 12">
    <name type="scientific">Lachnotalea glycerini</name>
    <dbReference type="NCBI Taxonomy" id="1763509"/>
    <lineage>
        <taxon>Bacteria</taxon>
        <taxon>Bacillati</taxon>
        <taxon>Bacillota</taxon>
        <taxon>Clostridia</taxon>
        <taxon>Lachnospirales</taxon>
        <taxon>Lachnospiraceae</taxon>
        <taxon>Lachnotalea</taxon>
    </lineage>
</organism>
<dbReference type="OrthoDB" id="308958at2"/>
<comment type="subcellular location">
    <subcellularLocation>
        <location evidence="8">Cell membrane</location>
        <topology evidence="8">Multi-pass membrane protein</topology>
    </subcellularLocation>
    <subcellularLocation>
        <location evidence="1">Membrane</location>
        <topology evidence="1">Multi-pass membrane protein</topology>
    </subcellularLocation>
</comment>
<evidence type="ECO:0000256" key="4">
    <source>
        <dbReference type="ARBA" id="ARBA00022741"/>
    </source>
</evidence>
<keyword evidence="3 8" id="KW-0812">Transmembrane</keyword>
<dbReference type="CDD" id="cd06261">
    <property type="entry name" value="TM_PBP2"/>
    <property type="match status" value="1"/>
</dbReference>
<dbReference type="Pfam" id="PF00005">
    <property type="entry name" value="ABC_tran"/>
    <property type="match status" value="1"/>
</dbReference>
<dbReference type="InterPro" id="IPR017871">
    <property type="entry name" value="ABC_transporter-like_CS"/>
</dbReference>
<keyword evidence="5 11" id="KW-0067">ATP-binding</keyword>
<feature type="domain" description="ABC transmembrane type-1" evidence="10">
    <location>
        <begin position="58"/>
        <end position="242"/>
    </location>
</feature>
<dbReference type="Pfam" id="PF00528">
    <property type="entry name" value="BPD_transp_1"/>
    <property type="match status" value="1"/>
</dbReference>